<comment type="subcellular location">
    <subcellularLocation>
        <location evidence="1">Cell outer membrane</location>
        <topology evidence="1">Peripheral membrane protein</topology>
    </subcellularLocation>
</comment>
<dbReference type="Pfam" id="PF01464">
    <property type="entry name" value="SLT"/>
    <property type="match status" value="1"/>
</dbReference>
<evidence type="ECO:0000256" key="2">
    <source>
        <dbReference type="ARBA" id="ARBA00022729"/>
    </source>
</evidence>
<evidence type="ECO:0000313" key="6">
    <source>
        <dbReference type="EMBL" id="MBK3519559.1"/>
    </source>
</evidence>
<dbReference type="PANTHER" id="PTHR35936">
    <property type="entry name" value="MEMBRANE-BOUND LYTIC MUREIN TRANSGLYCOSYLASE F"/>
    <property type="match status" value="1"/>
</dbReference>
<dbReference type="SUPFAM" id="SSF53850">
    <property type="entry name" value="Periplasmic binding protein-like II"/>
    <property type="match status" value="1"/>
</dbReference>
<dbReference type="CDD" id="cd13403">
    <property type="entry name" value="MLTF-like"/>
    <property type="match status" value="1"/>
</dbReference>
<dbReference type="Proteomes" id="UP000605676">
    <property type="component" value="Unassembled WGS sequence"/>
</dbReference>
<accession>A0ABS1HQW6</accession>
<dbReference type="EMBL" id="JAENRR010000076">
    <property type="protein sequence ID" value="MBK3519559.1"/>
    <property type="molecule type" value="Genomic_DNA"/>
</dbReference>
<sequence length="487" mass="56822">MKILNITLLSVILIVLLSCSHTPKTTVEIVEEVEIEDITGSQFEFERDWDQIKEDGILKVLTTYSGTSYFLYKGRPMGFEYELLEKFAEHQELKIDLRIVGSIDSLFYYLNRGDVDLVAHGLTETRKRKEFVKYTKPLFTSKQVLVQKMPDKWYELHWKKVEDALVHDAIELMGDTVAVRVHSSYHQRLNNLADEIGGEIFIDTLSGELTTEEIIEMVAAGEVKQTVADMNIANLMASYYPILNVDVPLSTTQNMGWVLRKTSPELCRVIDEWLINYKKQSEYYVIYNKYYKNKKDYRRRVNSDFYSVKQNQISQYDDLIKEEAIKINWDWRLLASQVYQESKFNPSAVSWAGAVGLMQMMPATAKELGVQWRSNPKQSMDGGVRYLKQLLGRLNDIVDPVQKIKFALASYNCGFGHVSDARRLAKKYNLNPDVWDDNVEKMILALRYPKNFNDPVVKYGYLRGTEPHTYVRQIFERYKHYQKFIKE</sequence>
<evidence type="ECO:0000256" key="4">
    <source>
        <dbReference type="SAM" id="SignalP"/>
    </source>
</evidence>
<evidence type="ECO:0000313" key="7">
    <source>
        <dbReference type="Proteomes" id="UP000605676"/>
    </source>
</evidence>
<feature type="chain" id="PRO_5045912613" evidence="4">
    <location>
        <begin position="24"/>
        <end position="487"/>
    </location>
</feature>
<dbReference type="CDD" id="cd01009">
    <property type="entry name" value="PBP2_YfhD_N"/>
    <property type="match status" value="1"/>
</dbReference>
<dbReference type="Pfam" id="PF00497">
    <property type="entry name" value="SBP_bac_3"/>
    <property type="match status" value="1"/>
</dbReference>
<evidence type="ECO:0000259" key="5">
    <source>
        <dbReference type="SMART" id="SM00062"/>
    </source>
</evidence>
<keyword evidence="7" id="KW-1185">Reference proteome</keyword>
<keyword evidence="3" id="KW-0472">Membrane</keyword>
<keyword evidence="2 4" id="KW-0732">Signal</keyword>
<gene>
    <name evidence="6" type="ORF">JIV24_19600</name>
</gene>
<dbReference type="Gene3D" id="3.40.190.10">
    <property type="entry name" value="Periplasmic binding protein-like II"/>
    <property type="match status" value="2"/>
</dbReference>
<feature type="signal peptide" evidence="4">
    <location>
        <begin position="1"/>
        <end position="23"/>
    </location>
</feature>
<protein>
    <submittedName>
        <fullName evidence="6">Transporter substrate-binding domain-containing protein</fullName>
    </submittedName>
</protein>
<dbReference type="InterPro" id="IPR001638">
    <property type="entry name" value="Solute-binding_3/MltF_N"/>
</dbReference>
<dbReference type="SMART" id="SM00062">
    <property type="entry name" value="PBPb"/>
    <property type="match status" value="1"/>
</dbReference>
<evidence type="ECO:0000256" key="3">
    <source>
        <dbReference type="ARBA" id="ARBA00023237"/>
    </source>
</evidence>
<comment type="caution">
    <text evidence="6">The sequence shown here is derived from an EMBL/GenBank/DDBJ whole genome shotgun (WGS) entry which is preliminary data.</text>
</comment>
<organism evidence="6 7">
    <name type="scientific">Carboxylicivirga marina</name>
    <dbReference type="NCBI Taxonomy" id="2800988"/>
    <lineage>
        <taxon>Bacteria</taxon>
        <taxon>Pseudomonadati</taxon>
        <taxon>Bacteroidota</taxon>
        <taxon>Bacteroidia</taxon>
        <taxon>Marinilabiliales</taxon>
        <taxon>Marinilabiliaceae</taxon>
        <taxon>Carboxylicivirga</taxon>
    </lineage>
</organism>
<name>A0ABS1HQW6_9BACT</name>
<dbReference type="InterPro" id="IPR023346">
    <property type="entry name" value="Lysozyme-like_dom_sf"/>
</dbReference>
<reference evidence="6 7" key="1">
    <citation type="submission" date="2021-01" db="EMBL/GenBank/DDBJ databases">
        <title>Carboxyliciviraga sp.nov., isolated from coastal sediments.</title>
        <authorList>
            <person name="Lu D."/>
            <person name="Zhang T."/>
        </authorList>
    </citation>
    <scope>NUCLEOTIDE SEQUENCE [LARGE SCALE GENOMIC DNA]</scope>
    <source>
        <strain evidence="6 7">N1Y132</strain>
    </source>
</reference>
<keyword evidence="3" id="KW-0998">Cell outer membrane</keyword>
<feature type="domain" description="Solute-binding protein family 3/N-terminal" evidence="5">
    <location>
        <begin position="57"/>
        <end position="294"/>
    </location>
</feature>
<proteinExistence type="predicted"/>
<dbReference type="SUPFAM" id="SSF53955">
    <property type="entry name" value="Lysozyme-like"/>
    <property type="match status" value="1"/>
</dbReference>
<dbReference type="RefSeq" id="WP_200466778.1">
    <property type="nucleotide sequence ID" value="NZ_JAENRR010000076.1"/>
</dbReference>
<dbReference type="InterPro" id="IPR008258">
    <property type="entry name" value="Transglycosylase_SLT_dom_1"/>
</dbReference>
<dbReference type="PROSITE" id="PS51257">
    <property type="entry name" value="PROKAR_LIPOPROTEIN"/>
    <property type="match status" value="1"/>
</dbReference>
<dbReference type="Gene3D" id="1.10.530.10">
    <property type="match status" value="1"/>
</dbReference>
<dbReference type="PANTHER" id="PTHR35936:SF32">
    <property type="entry name" value="MEMBRANE-BOUND LYTIC MUREIN TRANSGLYCOSYLASE F"/>
    <property type="match status" value="1"/>
</dbReference>
<evidence type="ECO:0000256" key="1">
    <source>
        <dbReference type="ARBA" id="ARBA00004339"/>
    </source>
</evidence>